<dbReference type="InterPro" id="IPR036429">
    <property type="entry name" value="SpoA-like_sf"/>
</dbReference>
<evidence type="ECO:0000259" key="1">
    <source>
        <dbReference type="Pfam" id="PF01052"/>
    </source>
</evidence>
<comment type="caution">
    <text evidence="2">The sequence shown here is derived from an EMBL/GenBank/DDBJ whole genome shotgun (WGS) entry which is preliminary data.</text>
</comment>
<dbReference type="Gene3D" id="2.30.330.10">
    <property type="entry name" value="SpoA-like"/>
    <property type="match status" value="1"/>
</dbReference>
<reference evidence="2" key="1">
    <citation type="journal article" date="2014" name="Int. J. Syst. Evol. Microbiol.">
        <title>Complete genome sequence of Corynebacterium casei LMG S-19264T (=DSM 44701T), isolated from a smear-ripened cheese.</title>
        <authorList>
            <consortium name="US DOE Joint Genome Institute (JGI-PGF)"/>
            <person name="Walter F."/>
            <person name="Albersmeier A."/>
            <person name="Kalinowski J."/>
            <person name="Ruckert C."/>
        </authorList>
    </citation>
    <scope>NUCLEOTIDE SEQUENCE</scope>
    <source>
        <strain evidence="2">VKM B-2222</strain>
    </source>
</reference>
<evidence type="ECO:0000313" key="2">
    <source>
        <dbReference type="EMBL" id="GLK64878.1"/>
    </source>
</evidence>
<organism evidence="2 3">
    <name type="scientific">Paracoccus kondratievae</name>
    <dbReference type="NCBI Taxonomy" id="135740"/>
    <lineage>
        <taxon>Bacteria</taxon>
        <taxon>Pseudomonadati</taxon>
        <taxon>Pseudomonadota</taxon>
        <taxon>Alphaproteobacteria</taxon>
        <taxon>Rhodobacterales</taxon>
        <taxon>Paracoccaceae</taxon>
        <taxon>Paracoccus</taxon>
    </lineage>
</organism>
<reference evidence="2" key="2">
    <citation type="submission" date="2023-01" db="EMBL/GenBank/DDBJ databases">
        <authorList>
            <person name="Sun Q."/>
            <person name="Evtushenko L."/>
        </authorList>
    </citation>
    <scope>NUCLEOTIDE SEQUENCE</scope>
    <source>
        <strain evidence="2">VKM B-2222</strain>
    </source>
</reference>
<dbReference type="Proteomes" id="UP001143349">
    <property type="component" value="Unassembled WGS sequence"/>
</dbReference>
<gene>
    <name evidence="2" type="ORF">GCM10017635_23490</name>
</gene>
<dbReference type="RefSeq" id="WP_271179871.1">
    <property type="nucleotide sequence ID" value="NZ_BSFH01000030.1"/>
</dbReference>
<keyword evidence="3" id="KW-1185">Reference proteome</keyword>
<name>A0AAD3P0Z8_9RHOB</name>
<dbReference type="EMBL" id="BSFH01000030">
    <property type="protein sequence ID" value="GLK64878.1"/>
    <property type="molecule type" value="Genomic_DNA"/>
</dbReference>
<proteinExistence type="predicted"/>
<dbReference type="InterPro" id="IPR001543">
    <property type="entry name" value="FliN-like_C"/>
</dbReference>
<accession>A0AAD3P0Z8</accession>
<feature type="domain" description="Flagellar motor switch protein FliN-like C-terminal" evidence="1">
    <location>
        <begin position="239"/>
        <end position="305"/>
    </location>
</feature>
<evidence type="ECO:0000313" key="3">
    <source>
        <dbReference type="Proteomes" id="UP001143349"/>
    </source>
</evidence>
<dbReference type="AlphaFoldDB" id="A0AAD3P0Z8"/>
<dbReference type="Pfam" id="PF01052">
    <property type="entry name" value="FliMN_C"/>
    <property type="match status" value="1"/>
</dbReference>
<sequence length="368" mass="39863">MVLRHWITQRDRMRSDAGTSGYQVAELQLESAVATAFARAAEKQARLAVLVEKAELAQTTSAELQELLPERAILSVVEGRQDMLGVVAICPSLLGSLIEMQAIGRVTARPISPRRPTRTDATIAADFAETLLTELSRQCGTHPDSPDFGAFRYLTHIDEPRLLALMLEEGRMTRLSLQFHIGPEKQRQGSLLLALPAPADTRQTLPDHIALQHIEPIASPPLAEAHEVIKTASTLAGIVQETPLPLVSVLCRRKISLNELRALTPGALLSLPRNSLNEARIESPYGQLILQGKLGEKDGLHAIRLQAGDKDGSLIATDIPGRSDDNSFTQAVTASLGTSARQAEDVSMLADADLEDPFRPTTPLTKVG</sequence>
<protein>
    <recommendedName>
        <fullName evidence="1">Flagellar motor switch protein FliN-like C-terminal domain-containing protein</fullName>
    </recommendedName>
</protein>
<dbReference type="SUPFAM" id="SSF101801">
    <property type="entry name" value="Surface presentation of antigens (SPOA)"/>
    <property type="match status" value="1"/>
</dbReference>